<evidence type="ECO:0000256" key="2">
    <source>
        <dbReference type="SAM" id="MobiDB-lite"/>
    </source>
</evidence>
<dbReference type="OrthoDB" id="185373at2759"/>
<accession>A0A6A6SD95</accession>
<dbReference type="GO" id="GO:0006274">
    <property type="term" value="P:DNA replication termination"/>
    <property type="evidence" value="ECO:0007669"/>
    <property type="project" value="TreeGrafter"/>
</dbReference>
<dbReference type="InterPro" id="IPR006735">
    <property type="entry name" value="Rtf2"/>
</dbReference>
<evidence type="ECO:0000256" key="1">
    <source>
        <dbReference type="ARBA" id="ARBA00009885"/>
    </source>
</evidence>
<name>A0A6A6SD95_9PLEO</name>
<feature type="compositionally biased region" description="Polar residues" evidence="2">
    <location>
        <begin position="683"/>
        <end position="695"/>
    </location>
</feature>
<evidence type="ECO:0000313" key="3">
    <source>
        <dbReference type="EMBL" id="KAF2644841.1"/>
    </source>
</evidence>
<gene>
    <name evidence="3" type="ORF">P280DRAFT_487349</name>
</gene>
<feature type="region of interest" description="Disordered" evidence="2">
    <location>
        <begin position="629"/>
        <end position="748"/>
    </location>
</feature>
<feature type="compositionally biased region" description="Basic and acidic residues" evidence="2">
    <location>
        <begin position="664"/>
        <end position="681"/>
    </location>
</feature>
<dbReference type="PANTHER" id="PTHR12775:SF0">
    <property type="entry name" value="REPLICATION TERMINATION FACTOR 2"/>
    <property type="match status" value="1"/>
</dbReference>
<dbReference type="AlphaFoldDB" id="A0A6A6SD95"/>
<reference evidence="3" key="1">
    <citation type="journal article" date="2020" name="Stud. Mycol.">
        <title>101 Dothideomycetes genomes: a test case for predicting lifestyles and emergence of pathogens.</title>
        <authorList>
            <person name="Haridas S."/>
            <person name="Albert R."/>
            <person name="Binder M."/>
            <person name="Bloem J."/>
            <person name="Labutti K."/>
            <person name="Salamov A."/>
            <person name="Andreopoulos B."/>
            <person name="Baker S."/>
            <person name="Barry K."/>
            <person name="Bills G."/>
            <person name="Bluhm B."/>
            <person name="Cannon C."/>
            <person name="Castanera R."/>
            <person name="Culley D."/>
            <person name="Daum C."/>
            <person name="Ezra D."/>
            <person name="Gonzalez J."/>
            <person name="Henrissat B."/>
            <person name="Kuo A."/>
            <person name="Liang C."/>
            <person name="Lipzen A."/>
            <person name="Lutzoni F."/>
            <person name="Magnuson J."/>
            <person name="Mondo S."/>
            <person name="Nolan M."/>
            <person name="Ohm R."/>
            <person name="Pangilinan J."/>
            <person name="Park H.-J."/>
            <person name="Ramirez L."/>
            <person name="Alfaro M."/>
            <person name="Sun H."/>
            <person name="Tritt A."/>
            <person name="Yoshinaga Y."/>
            <person name="Zwiers L.-H."/>
            <person name="Turgeon B."/>
            <person name="Goodwin S."/>
            <person name="Spatafora J."/>
            <person name="Crous P."/>
            <person name="Grigoriev I."/>
        </authorList>
    </citation>
    <scope>NUCLEOTIDE SEQUENCE</scope>
    <source>
        <strain evidence="3">CBS 473.64</strain>
    </source>
</reference>
<dbReference type="CDD" id="cd16653">
    <property type="entry name" value="RING-like_Rtf2"/>
    <property type="match status" value="1"/>
</dbReference>
<sequence length="748" mass="82725">MDSMWGIIAKIPESGPSAANAITYTTIFGAIRQSLIVDVPTDQSDSEIAARCEHGIVDGRRIWEEVVRKWRNADLIIEEELVCSMARLLLIGSRPRDWDDVLSLIEQTMDIPRLVPRLGTTARTDAGLLRVRAPHTPIEYKFDDDHLSPDQGPQRGDEFLALTRHTKGKYTPLTYAAPGNNTLSIIQEACQKVVANKAAEEYWQIITDPTTYGVIPDVNNLNTRLRVMRQNRASNAAAQSLQEDFVENDHELRPGTLRIAMSTCVRDKNNHNSLKHATKILNIMTSNLPDADPKTVTMYAELALTFPLAKGDDLVDALSHLQPIIKNIRIQLGVGAEDQRDRKGAIRLFGPARQDAVNALRKIYAVYDRLLLSDMLVEERKPPFKAEKARLSAFLNRETFKNQGPERKWEMTKEAPDAEGEVPGEDRLNGGDGGIMGNDGGSIPKRRELVKEAAKAPTAAQIKEAQQESQDHAWNHCALTSAPLATPVVSDAAGTLYNKDSMLEYLLNVEERTKEQEDVVKGRVKGLRDVVEVKFEVAENNGNGSGRREKWVCPITRVEMGYGAKAMYLVPCGHAFAGSVVREVGEERLCAQCNEAYAENDVIPILPAASADIARLSLRIKSLQEKGLTHALKKAPGSKKRKKGAEKETNENGDATVSTTKNTSSEDDKKAAKPGKKEKEALPTNNGIKNASTAYLTRKVLEEQEERNKRRKLGQNENVKSLFSKGSAAPSSKNSADYMTRGFSMGKK</sequence>
<feature type="compositionally biased region" description="Gly residues" evidence="2">
    <location>
        <begin position="430"/>
        <end position="440"/>
    </location>
</feature>
<feature type="region of interest" description="Disordered" evidence="2">
    <location>
        <begin position="405"/>
        <end position="440"/>
    </location>
</feature>
<comment type="similarity">
    <text evidence="1">Belongs to the rtf2 family.</text>
</comment>
<keyword evidence="4" id="KW-1185">Reference proteome</keyword>
<dbReference type="EMBL" id="MU006778">
    <property type="protein sequence ID" value="KAF2644841.1"/>
    <property type="molecule type" value="Genomic_DNA"/>
</dbReference>
<dbReference type="InterPro" id="IPR027799">
    <property type="entry name" value="Rtf2_RING-finger"/>
</dbReference>
<protein>
    <submittedName>
        <fullName evidence="3">DUF602-domain-containing protein</fullName>
    </submittedName>
</protein>
<organism evidence="3 4">
    <name type="scientific">Massarina eburnea CBS 473.64</name>
    <dbReference type="NCBI Taxonomy" id="1395130"/>
    <lineage>
        <taxon>Eukaryota</taxon>
        <taxon>Fungi</taxon>
        <taxon>Dikarya</taxon>
        <taxon>Ascomycota</taxon>
        <taxon>Pezizomycotina</taxon>
        <taxon>Dothideomycetes</taxon>
        <taxon>Pleosporomycetidae</taxon>
        <taxon>Pleosporales</taxon>
        <taxon>Massarineae</taxon>
        <taxon>Massarinaceae</taxon>
        <taxon>Massarina</taxon>
    </lineage>
</organism>
<feature type="compositionally biased region" description="Basic residues" evidence="2">
    <location>
        <begin position="631"/>
        <end position="644"/>
    </location>
</feature>
<feature type="compositionally biased region" description="Basic and acidic residues" evidence="2">
    <location>
        <begin position="405"/>
        <end position="416"/>
    </location>
</feature>
<dbReference type="GO" id="GO:0005634">
    <property type="term" value="C:nucleus"/>
    <property type="evidence" value="ECO:0007669"/>
    <property type="project" value="TreeGrafter"/>
</dbReference>
<dbReference type="PANTHER" id="PTHR12775">
    <property type="entry name" value="PROTEIN C20ORF43 HOMOLOG"/>
    <property type="match status" value="1"/>
</dbReference>
<feature type="compositionally biased region" description="Basic and acidic residues" evidence="2">
    <location>
        <begin position="699"/>
        <end position="708"/>
    </location>
</feature>
<dbReference type="Proteomes" id="UP000799753">
    <property type="component" value="Unassembled WGS sequence"/>
</dbReference>
<dbReference type="Pfam" id="PF04641">
    <property type="entry name" value="Rtf2"/>
    <property type="match status" value="1"/>
</dbReference>
<proteinExistence type="inferred from homology"/>
<evidence type="ECO:0000313" key="4">
    <source>
        <dbReference type="Proteomes" id="UP000799753"/>
    </source>
</evidence>
<feature type="compositionally biased region" description="Polar residues" evidence="2">
    <location>
        <begin position="652"/>
        <end position="663"/>
    </location>
</feature>